<organism evidence="1 3">
    <name type="scientific">Didymodactylos carnosus</name>
    <dbReference type="NCBI Taxonomy" id="1234261"/>
    <lineage>
        <taxon>Eukaryota</taxon>
        <taxon>Metazoa</taxon>
        <taxon>Spiralia</taxon>
        <taxon>Gnathifera</taxon>
        <taxon>Rotifera</taxon>
        <taxon>Eurotatoria</taxon>
        <taxon>Bdelloidea</taxon>
        <taxon>Philodinida</taxon>
        <taxon>Philodinidae</taxon>
        <taxon>Didymodactylos</taxon>
    </lineage>
</organism>
<evidence type="ECO:0000313" key="3">
    <source>
        <dbReference type="Proteomes" id="UP000677228"/>
    </source>
</evidence>
<proteinExistence type="predicted"/>
<gene>
    <name evidence="1" type="ORF">OVA965_LOCUS34144</name>
    <name evidence="2" type="ORF">TMI583_LOCUS35056</name>
</gene>
<feature type="non-terminal residue" evidence="1">
    <location>
        <position position="1"/>
    </location>
</feature>
<protein>
    <submittedName>
        <fullName evidence="1">Uncharacterized protein</fullName>
    </submittedName>
</protein>
<sequence>ETKNRFLRYAAQINEIKTNLNLETFNDDNLFNCSILNSALTSSLPRETLTSAHSSISSTLNIVHLQSNRVTLPQEQQQSQEQTDTLIQTHYLNENEATTRF</sequence>
<evidence type="ECO:0000313" key="2">
    <source>
        <dbReference type="EMBL" id="CAF4231216.1"/>
    </source>
</evidence>
<comment type="caution">
    <text evidence="1">The sequence shown here is derived from an EMBL/GenBank/DDBJ whole genome shotgun (WGS) entry which is preliminary data.</text>
</comment>
<dbReference type="EMBL" id="CAJOBA010050148">
    <property type="protein sequence ID" value="CAF4231216.1"/>
    <property type="molecule type" value="Genomic_DNA"/>
</dbReference>
<dbReference type="EMBL" id="CAJNOK010028356">
    <property type="protein sequence ID" value="CAF1433474.1"/>
    <property type="molecule type" value="Genomic_DNA"/>
</dbReference>
<dbReference type="AlphaFoldDB" id="A0A8S2FDJ4"/>
<name>A0A8S2FDJ4_9BILA</name>
<dbReference type="Proteomes" id="UP000682733">
    <property type="component" value="Unassembled WGS sequence"/>
</dbReference>
<evidence type="ECO:0000313" key="1">
    <source>
        <dbReference type="EMBL" id="CAF1433474.1"/>
    </source>
</evidence>
<dbReference type="Proteomes" id="UP000677228">
    <property type="component" value="Unassembled WGS sequence"/>
</dbReference>
<reference evidence="1" key="1">
    <citation type="submission" date="2021-02" db="EMBL/GenBank/DDBJ databases">
        <authorList>
            <person name="Nowell W R."/>
        </authorList>
    </citation>
    <scope>NUCLEOTIDE SEQUENCE</scope>
</reference>
<accession>A0A8S2FDJ4</accession>